<sequence>MTPHAGRSPSSTAPIGANDDQPSVGIVVPVGPGGTDDLGAQLDALVRQIWEGAVTLVISCNGEPVRLVAELLRAIEWPARWRTMVIDSSAVRGPSAARNAGWRRLETDLVLFCDADDVVSDSWVEGMVRGLERAGVCTGPLLQDALNDDWMWEAVQQPWPVVRFGHLPHTSSANLGLRRTVLEQTGGFDPEFGAAEDIDLAWRATYLGYPTCFEPTASVQYRLRRSSVALFRNHRHYARWDHALVARHRTQGAAWQWREVVREVLATGWSIVRAPFGRQHRRRAAIRLGTLAGWLERYSGGRPTSV</sequence>
<dbReference type="Proteomes" id="UP001370299">
    <property type="component" value="Unassembled WGS sequence"/>
</dbReference>
<dbReference type="InterPro" id="IPR029044">
    <property type="entry name" value="Nucleotide-diphossugar_trans"/>
</dbReference>
<dbReference type="InterPro" id="IPR001173">
    <property type="entry name" value="Glyco_trans_2-like"/>
</dbReference>
<dbReference type="Gene3D" id="3.90.550.10">
    <property type="entry name" value="Spore Coat Polysaccharide Biosynthesis Protein SpsA, Chain A"/>
    <property type="match status" value="1"/>
</dbReference>
<gene>
    <name evidence="7" type="ORF">WMN62_11145</name>
</gene>
<dbReference type="GO" id="GO:0016757">
    <property type="term" value="F:glycosyltransferase activity"/>
    <property type="evidence" value="ECO:0007669"/>
    <property type="project" value="UniProtKB-KW"/>
</dbReference>
<proteinExistence type="inferred from homology"/>
<evidence type="ECO:0000259" key="6">
    <source>
        <dbReference type="Pfam" id="PF00535"/>
    </source>
</evidence>
<keyword evidence="3 7" id="KW-0328">Glycosyltransferase</keyword>
<keyword evidence="8" id="KW-1185">Reference proteome</keyword>
<accession>A0ABU8YB17</accession>
<reference evidence="7 8" key="1">
    <citation type="submission" date="2024-03" db="EMBL/GenBank/DDBJ databases">
        <title>Whole genomes of four grape xylem sap localized bacterial endophytes.</title>
        <authorList>
            <person name="Kumar G."/>
            <person name="Savka M.A."/>
        </authorList>
    </citation>
    <scope>NUCLEOTIDE SEQUENCE [LARGE SCALE GENOMIC DNA]</scope>
    <source>
        <strain evidence="7 8">RIT_GXS8</strain>
    </source>
</reference>
<comment type="caution">
    <text evidence="7">The sequence shown here is derived from an EMBL/GenBank/DDBJ whole genome shotgun (WGS) entry which is preliminary data.</text>
</comment>
<dbReference type="Pfam" id="PF00535">
    <property type="entry name" value="Glycos_transf_2"/>
    <property type="match status" value="1"/>
</dbReference>
<protein>
    <submittedName>
        <fullName evidence="7">Glycosyltransferase</fullName>
        <ecNumber evidence="7">2.4.-.-</ecNumber>
    </submittedName>
</protein>
<dbReference type="EC" id="2.4.-.-" evidence="7"/>
<keyword evidence="4 7" id="KW-0808">Transferase</keyword>
<dbReference type="SUPFAM" id="SSF53448">
    <property type="entry name" value="Nucleotide-diphospho-sugar transferases"/>
    <property type="match status" value="1"/>
</dbReference>
<evidence type="ECO:0000256" key="1">
    <source>
        <dbReference type="ARBA" id="ARBA00004776"/>
    </source>
</evidence>
<evidence type="ECO:0000256" key="2">
    <source>
        <dbReference type="ARBA" id="ARBA00006739"/>
    </source>
</evidence>
<evidence type="ECO:0000256" key="4">
    <source>
        <dbReference type="ARBA" id="ARBA00022679"/>
    </source>
</evidence>
<dbReference type="EMBL" id="JBBLYY010000057">
    <property type="protein sequence ID" value="MEK0172028.1"/>
    <property type="molecule type" value="Genomic_DNA"/>
</dbReference>
<dbReference type="PANTHER" id="PTHR43179">
    <property type="entry name" value="RHAMNOSYLTRANSFERASE WBBL"/>
    <property type="match status" value="1"/>
</dbReference>
<name>A0ABU8YB17_9MICO</name>
<evidence type="ECO:0000313" key="7">
    <source>
        <dbReference type="EMBL" id="MEK0172028.1"/>
    </source>
</evidence>
<feature type="domain" description="Glycosyltransferase 2-like" evidence="6">
    <location>
        <begin position="42"/>
        <end position="151"/>
    </location>
</feature>
<comment type="pathway">
    <text evidence="1">Cell wall biogenesis; cell wall polysaccharide biosynthesis.</text>
</comment>
<dbReference type="RefSeq" id="WP_340195926.1">
    <property type="nucleotide sequence ID" value="NZ_JBBKAP010000017.1"/>
</dbReference>
<evidence type="ECO:0000256" key="5">
    <source>
        <dbReference type="SAM" id="MobiDB-lite"/>
    </source>
</evidence>
<organism evidence="7 8">
    <name type="scientific">Curtobacterium citreum</name>
    <dbReference type="NCBI Taxonomy" id="2036"/>
    <lineage>
        <taxon>Bacteria</taxon>
        <taxon>Bacillati</taxon>
        <taxon>Actinomycetota</taxon>
        <taxon>Actinomycetes</taxon>
        <taxon>Micrococcales</taxon>
        <taxon>Microbacteriaceae</taxon>
        <taxon>Curtobacterium</taxon>
    </lineage>
</organism>
<evidence type="ECO:0000313" key="8">
    <source>
        <dbReference type="Proteomes" id="UP001370299"/>
    </source>
</evidence>
<feature type="region of interest" description="Disordered" evidence="5">
    <location>
        <begin position="1"/>
        <end position="23"/>
    </location>
</feature>
<evidence type="ECO:0000256" key="3">
    <source>
        <dbReference type="ARBA" id="ARBA00022676"/>
    </source>
</evidence>
<comment type="similarity">
    <text evidence="2">Belongs to the glycosyltransferase 2 family.</text>
</comment>
<dbReference type="PANTHER" id="PTHR43179:SF12">
    <property type="entry name" value="GALACTOFURANOSYLTRANSFERASE GLFT2"/>
    <property type="match status" value="1"/>
</dbReference>